<reference evidence="11" key="1">
    <citation type="submission" date="2016-11" db="UniProtKB">
        <authorList>
            <consortium name="WormBaseParasite"/>
        </authorList>
    </citation>
    <scope>IDENTIFICATION</scope>
</reference>
<sequence>MKRVLPLPLLLLFSLLNPIESLDKTAPELNGRACAFGDFNADRNTDILVYRNGSLIINYQETKLLDVLEASKFTPGTSFEVAPWNMDDNLIECSVGDFNGDSRLDVLVSIRDPDSSLYNHTLWTSTMEEDKEIFTPFHVAILQQHAMAIDVSNDGWTDILGFYPNGTMFCSKVTNTGELYPVVNACQREFIEFPDKLNIYPGMPHLFVDLNSDLISDIVFMTKEDDGSLFMSIWQLTKIGWRYRDWIPRLTTAQYPYVAGPVTMDFDSDGEMDILVPICRESECNHIQQIATWSKKKSWGTVAIDTQEFIMVKEPYSMVIFRVGQFSLDSFPDIVATVAPAKAPTQSVIKLIKNNECKNCEKNGTRRFDTSGRADFVQPKNISLGHVKMVTFFDLLEDGNLDILVEYTFNSQTRLGFIYSPDKGDTTFLKVQVFTGVCSDKRCNPKSNEIGSSISWTGACASFSMTDGWGGSTQSVACQVPALTMRQFHLPFLLYGLGRSPNFVDELNVAIPKYSDRKEDWKHSLKQIVPNSRIIVLPPSEQYAHWTSRLYVTPSQLIVQSLAVIALVCCMLLMVVVFLHYREKKEDRYERQQQSHRFHFDAM</sequence>
<dbReference type="eggNOG" id="KOG4550">
    <property type="taxonomic scope" value="Eukaryota"/>
</dbReference>
<evidence type="ECO:0000256" key="4">
    <source>
        <dbReference type="ARBA" id="ARBA00022989"/>
    </source>
</evidence>
<keyword evidence="5 7" id="KW-0472">Membrane</keyword>
<keyword evidence="6" id="KW-0325">Glycoprotein</keyword>
<comment type="subcellular location">
    <subcellularLocation>
        <location evidence="1">Membrane</location>
        <topology evidence="1">Single-pass type I membrane protein</topology>
    </subcellularLocation>
</comment>
<dbReference type="STRING" id="1561998.A0A1I7UJ46"/>
<organism evidence="10 11">
    <name type="scientific">Caenorhabditis tropicalis</name>
    <dbReference type="NCBI Taxonomy" id="1561998"/>
    <lineage>
        <taxon>Eukaryota</taxon>
        <taxon>Metazoa</taxon>
        <taxon>Ecdysozoa</taxon>
        <taxon>Nematoda</taxon>
        <taxon>Chromadorea</taxon>
        <taxon>Rhabditida</taxon>
        <taxon>Rhabditina</taxon>
        <taxon>Rhabditomorpha</taxon>
        <taxon>Rhabditoidea</taxon>
        <taxon>Rhabditidae</taxon>
        <taxon>Peloderinae</taxon>
        <taxon>Caenorhabditis</taxon>
    </lineage>
</organism>
<name>A0A1I7UJ46_9PELO</name>
<feature type="chain" id="PRO_5009308939" evidence="8">
    <location>
        <begin position="22"/>
        <end position="603"/>
    </location>
</feature>
<dbReference type="InterPro" id="IPR024881">
    <property type="entry name" value="Tip"/>
</dbReference>
<keyword evidence="8" id="KW-0732">Signal</keyword>
<dbReference type="Proteomes" id="UP000095282">
    <property type="component" value="Unplaced"/>
</dbReference>
<evidence type="ECO:0000256" key="7">
    <source>
        <dbReference type="SAM" id="Phobius"/>
    </source>
</evidence>
<comment type="similarity">
    <text evidence="2">Belongs to the TIP family.</text>
</comment>
<evidence type="ECO:0000256" key="3">
    <source>
        <dbReference type="ARBA" id="ARBA00022692"/>
    </source>
</evidence>
<dbReference type="InterPro" id="IPR028994">
    <property type="entry name" value="Integrin_alpha_N"/>
</dbReference>
<accession>A0A1I7UJ46</accession>
<dbReference type="PANTHER" id="PTHR13412">
    <property type="entry name" value="T-CELL IMMUNOMODULATORY PROTEIN HOMOLOG"/>
    <property type="match status" value="1"/>
</dbReference>
<evidence type="ECO:0000313" key="10">
    <source>
        <dbReference type="Proteomes" id="UP000095282"/>
    </source>
</evidence>
<dbReference type="SUPFAM" id="SSF69318">
    <property type="entry name" value="Integrin alpha N-terminal domain"/>
    <property type="match status" value="1"/>
</dbReference>
<feature type="signal peptide" evidence="8">
    <location>
        <begin position="1"/>
        <end position="21"/>
    </location>
</feature>
<protein>
    <submittedName>
        <fullName evidence="11">T-cell immunomodulatory protein</fullName>
    </submittedName>
</protein>
<keyword evidence="4 7" id="KW-1133">Transmembrane helix</keyword>
<dbReference type="AlphaFoldDB" id="A0A1I7UJ46"/>
<feature type="transmembrane region" description="Helical" evidence="7">
    <location>
        <begin position="557"/>
        <end position="581"/>
    </location>
</feature>
<keyword evidence="3 7" id="KW-0812">Transmembrane</keyword>
<evidence type="ECO:0000256" key="1">
    <source>
        <dbReference type="ARBA" id="ARBA00004479"/>
    </source>
</evidence>
<evidence type="ECO:0000256" key="6">
    <source>
        <dbReference type="ARBA" id="ARBA00023180"/>
    </source>
</evidence>
<dbReference type="WBParaSite" id="Csp11.Scaffold629.g9839.t1">
    <property type="protein sequence ID" value="Csp11.Scaffold629.g9839.t1"/>
    <property type="gene ID" value="Csp11.Scaffold629.g9839"/>
</dbReference>
<feature type="domain" description="T-cell immunomodulatory protein TIP C2" evidence="9">
    <location>
        <begin position="453"/>
        <end position="551"/>
    </location>
</feature>
<evidence type="ECO:0000256" key="2">
    <source>
        <dbReference type="ARBA" id="ARBA00006496"/>
    </source>
</evidence>
<evidence type="ECO:0000256" key="5">
    <source>
        <dbReference type="ARBA" id="ARBA00023136"/>
    </source>
</evidence>
<evidence type="ECO:0000259" key="9">
    <source>
        <dbReference type="Pfam" id="PF23122"/>
    </source>
</evidence>
<dbReference type="Pfam" id="PF23122">
    <property type="entry name" value="C2_ITFG1"/>
    <property type="match status" value="1"/>
</dbReference>
<evidence type="ECO:0000256" key="8">
    <source>
        <dbReference type="SAM" id="SignalP"/>
    </source>
</evidence>
<dbReference type="GO" id="GO:0005886">
    <property type="term" value="C:plasma membrane"/>
    <property type="evidence" value="ECO:0007669"/>
    <property type="project" value="TreeGrafter"/>
</dbReference>
<evidence type="ECO:0000313" key="11">
    <source>
        <dbReference type="WBParaSite" id="Csp11.Scaffold629.g9839.t1"/>
    </source>
</evidence>
<dbReference type="InterPro" id="IPR057089">
    <property type="entry name" value="C2_TIP"/>
</dbReference>
<keyword evidence="10" id="KW-1185">Reference proteome</keyword>
<dbReference type="PANTHER" id="PTHR13412:SF0">
    <property type="entry name" value="T-CELL IMMUNOMODULATORY PROTEIN"/>
    <property type="match status" value="1"/>
</dbReference>
<proteinExistence type="inferred from homology"/>